<dbReference type="AlphaFoldDB" id="A0A2H9TL13"/>
<keyword evidence="6 10" id="KW-1133">Transmembrane helix</keyword>
<accession>A0A2H9TL13</accession>
<keyword evidence="3 10" id="KW-0812">Transmembrane</keyword>
<comment type="caution">
    <text evidence="11">The sequence shown here is derived from an EMBL/GenBank/DDBJ whole genome shotgun (WGS) entry which is preliminary data.</text>
</comment>
<dbReference type="PANTHER" id="PTHR12804:SF0">
    <property type="entry name" value="SIGNAL PEPTIDASE COMPLEX SUBUNIT 3"/>
    <property type="match status" value="1"/>
</dbReference>
<reference evidence="11 12" key="1">
    <citation type="submission" date="2016-10" db="EMBL/GenBank/DDBJ databases">
        <title>The genome of Paramicrosporidium saccamoebae is the missing link in understanding Cryptomycota and Microsporidia evolution.</title>
        <authorList>
            <person name="Quandt C.A."/>
            <person name="Beaudet D."/>
            <person name="Corsaro D."/>
            <person name="Michel R."/>
            <person name="Corradi N."/>
            <person name="James T."/>
        </authorList>
    </citation>
    <scope>NUCLEOTIDE SEQUENCE [LARGE SCALE GENOMIC DNA]</scope>
    <source>
        <strain evidence="11 12">KSL3</strain>
    </source>
</reference>
<keyword evidence="12" id="KW-1185">Reference proteome</keyword>
<evidence type="ECO:0000256" key="6">
    <source>
        <dbReference type="ARBA" id="ARBA00022989"/>
    </source>
</evidence>
<keyword evidence="5" id="KW-0735">Signal-anchor</keyword>
<evidence type="ECO:0000256" key="4">
    <source>
        <dbReference type="ARBA" id="ARBA00022824"/>
    </source>
</evidence>
<dbReference type="PANTHER" id="PTHR12804">
    <property type="entry name" value="MICROSOMAL SIGNAL PEPTIDASE 23 KD SUBUNIT SPC22/23"/>
    <property type="match status" value="1"/>
</dbReference>
<evidence type="ECO:0000256" key="8">
    <source>
        <dbReference type="ARBA" id="ARBA00045670"/>
    </source>
</evidence>
<evidence type="ECO:0000256" key="2">
    <source>
        <dbReference type="ARBA" id="ARBA00009289"/>
    </source>
</evidence>
<dbReference type="OrthoDB" id="10261524at2759"/>
<dbReference type="PIRSF" id="PIRSF016089">
    <property type="entry name" value="SPC22"/>
    <property type="match status" value="1"/>
</dbReference>
<dbReference type="Pfam" id="PF04573">
    <property type="entry name" value="SPC22"/>
    <property type="match status" value="1"/>
</dbReference>
<comment type="function">
    <text evidence="8">Essential component of the signal peptidase complex (SPC) which catalyzes the cleavage of N-terminal signal sequences from nascent proteins as they are translocated into the lumen of the endoplasmic reticulum. Essential for the SPC catalytic activity, possibly by stabilizing and positioning the active center of the complex close to the lumenal surface. Essential for viability.</text>
</comment>
<proteinExistence type="inferred from homology"/>
<dbReference type="GO" id="GO:0005787">
    <property type="term" value="C:signal peptidase complex"/>
    <property type="evidence" value="ECO:0007669"/>
    <property type="project" value="UniProtKB-UniRule"/>
</dbReference>
<feature type="transmembrane region" description="Helical" evidence="10">
    <location>
        <begin position="12"/>
        <end position="33"/>
    </location>
</feature>
<dbReference type="GO" id="GO:0006465">
    <property type="term" value="P:signal peptide processing"/>
    <property type="evidence" value="ECO:0007669"/>
    <property type="project" value="UniProtKB-UniRule"/>
</dbReference>
<gene>
    <name evidence="11" type="ORF">PSACC_01748</name>
</gene>
<keyword evidence="7 9" id="KW-0472">Membrane</keyword>
<protein>
    <recommendedName>
        <fullName evidence="9">Signal peptidase subunit 3</fullName>
    </recommendedName>
</protein>
<keyword evidence="4 9" id="KW-0256">Endoplasmic reticulum</keyword>
<comment type="subcellular location">
    <subcellularLocation>
        <location evidence="1">Endoplasmic reticulum membrane</location>
        <topology evidence="1">Single-pass type II membrane protein</topology>
    </subcellularLocation>
</comment>
<evidence type="ECO:0000256" key="10">
    <source>
        <dbReference type="SAM" id="Phobius"/>
    </source>
</evidence>
<evidence type="ECO:0000256" key="3">
    <source>
        <dbReference type="ARBA" id="ARBA00022692"/>
    </source>
</evidence>
<evidence type="ECO:0000256" key="5">
    <source>
        <dbReference type="ARBA" id="ARBA00022968"/>
    </source>
</evidence>
<dbReference type="EMBL" id="MTSL01000125">
    <property type="protein sequence ID" value="PJF18426.1"/>
    <property type="molecule type" value="Genomic_DNA"/>
</dbReference>
<evidence type="ECO:0000256" key="1">
    <source>
        <dbReference type="ARBA" id="ARBA00004648"/>
    </source>
</evidence>
<evidence type="ECO:0000256" key="7">
    <source>
        <dbReference type="ARBA" id="ARBA00023136"/>
    </source>
</evidence>
<evidence type="ECO:0000313" key="11">
    <source>
        <dbReference type="EMBL" id="PJF18426.1"/>
    </source>
</evidence>
<name>A0A2H9TL13_9FUNG</name>
<comment type="similarity">
    <text evidence="2 9">Belongs to the SPCS3 family.</text>
</comment>
<dbReference type="GO" id="GO:0045047">
    <property type="term" value="P:protein targeting to ER"/>
    <property type="evidence" value="ECO:0007669"/>
    <property type="project" value="TreeGrafter"/>
</dbReference>
<dbReference type="Proteomes" id="UP000240830">
    <property type="component" value="Unassembled WGS sequence"/>
</dbReference>
<sequence>MYSFWQRSGTLGSFFSSGLMVVLPLIAALNFLIYRAPPKVSMEVNNVTNRLGVEDYFMNRKVMLTDLALNVDAVLEYESENYGRNQVVFWDKIIRRTDGKRLSITGLKNKYPMVDIEDRLPGTTATVKMYWNTVPQVGYLFDTQNGSVEVKIPNIGEKFSAN</sequence>
<dbReference type="InterPro" id="IPR007653">
    <property type="entry name" value="SPC3"/>
</dbReference>
<evidence type="ECO:0000256" key="9">
    <source>
        <dbReference type="PIRNR" id="PIRNR016089"/>
    </source>
</evidence>
<evidence type="ECO:0000313" key="12">
    <source>
        <dbReference type="Proteomes" id="UP000240830"/>
    </source>
</evidence>
<organism evidence="11 12">
    <name type="scientific">Paramicrosporidium saccamoebae</name>
    <dbReference type="NCBI Taxonomy" id="1246581"/>
    <lineage>
        <taxon>Eukaryota</taxon>
        <taxon>Fungi</taxon>
        <taxon>Fungi incertae sedis</taxon>
        <taxon>Cryptomycota</taxon>
        <taxon>Cryptomycota incertae sedis</taxon>
        <taxon>Paramicrosporidium</taxon>
    </lineage>
</organism>
<dbReference type="STRING" id="1246581.A0A2H9TL13"/>